<dbReference type="EMBL" id="GIIL01007337">
    <property type="protein sequence ID" value="NOV51063.1"/>
    <property type="molecule type" value="Transcribed_RNA"/>
</dbReference>
<dbReference type="PANTHER" id="PTHR33562">
    <property type="entry name" value="ATILLA, ISOFORM B-RELATED-RELATED"/>
    <property type="match status" value="1"/>
</dbReference>
<proteinExistence type="predicted"/>
<keyword evidence="6" id="KW-0472">Membrane</keyword>
<reference evidence="10" key="1">
    <citation type="submission" date="2020-03" db="EMBL/GenBank/DDBJ databases">
        <title>Transcriptomic Profiling of the Digestive Tract of the Rat Flea, Xenopsylla cheopis, Following Blood Feeding and Infection with Yersinia pestis.</title>
        <authorList>
            <person name="Bland D.M."/>
            <person name="Martens C.A."/>
            <person name="Virtaneva K."/>
            <person name="Kanakabandi K."/>
            <person name="Long D."/>
            <person name="Rosenke R."/>
            <person name="Saturday G.A."/>
            <person name="Hoyt F.H."/>
            <person name="Bruno D.P."/>
            <person name="Ribeiro J.M.C."/>
            <person name="Hinnebusch J."/>
        </authorList>
    </citation>
    <scope>NUCLEOTIDE SEQUENCE</scope>
</reference>
<dbReference type="GO" id="GO:0098552">
    <property type="term" value="C:side of membrane"/>
    <property type="evidence" value="ECO:0007669"/>
    <property type="project" value="UniProtKB-KW"/>
</dbReference>
<dbReference type="InterPro" id="IPR031424">
    <property type="entry name" value="QVR-like"/>
</dbReference>
<name>A0A6M2DYB7_XENCH</name>
<protein>
    <submittedName>
        <fullName evidence="10">Putative conserved secreted protein</fullName>
    </submittedName>
</protein>
<dbReference type="AlphaFoldDB" id="A0A6M2DYB7"/>
<comment type="subcellular location">
    <subcellularLocation>
        <location evidence="1">Membrane</location>
        <topology evidence="1">Lipid-anchor</topology>
        <topology evidence="1">GPI-anchor</topology>
    </subcellularLocation>
</comment>
<dbReference type="CDD" id="cd23593">
    <property type="entry name" value="TFP_LU_ECD_Twit"/>
    <property type="match status" value="1"/>
</dbReference>
<evidence type="ECO:0000256" key="6">
    <source>
        <dbReference type="ARBA" id="ARBA00023136"/>
    </source>
</evidence>
<evidence type="ECO:0000256" key="1">
    <source>
        <dbReference type="ARBA" id="ARBA00004589"/>
    </source>
</evidence>
<dbReference type="InterPro" id="IPR050975">
    <property type="entry name" value="Sleep_regulator"/>
</dbReference>
<dbReference type="PANTHER" id="PTHR33562:SF2">
    <property type="entry name" value="PROTEIN QUIVER"/>
    <property type="match status" value="1"/>
</dbReference>
<evidence type="ECO:0000256" key="2">
    <source>
        <dbReference type="ARBA" id="ARBA00022622"/>
    </source>
</evidence>
<accession>A0A6M2DYB7</accession>
<feature type="chain" id="PRO_5026973026" evidence="9">
    <location>
        <begin position="25"/>
        <end position="152"/>
    </location>
</feature>
<keyword evidence="3" id="KW-0812">Transmembrane</keyword>
<evidence type="ECO:0000256" key="5">
    <source>
        <dbReference type="ARBA" id="ARBA00022989"/>
    </source>
</evidence>
<organism evidence="10">
    <name type="scientific">Xenopsylla cheopis</name>
    <name type="common">Oriental rat flea</name>
    <name type="synonym">Pulex cheopis</name>
    <dbReference type="NCBI Taxonomy" id="163159"/>
    <lineage>
        <taxon>Eukaryota</taxon>
        <taxon>Metazoa</taxon>
        <taxon>Ecdysozoa</taxon>
        <taxon>Arthropoda</taxon>
        <taxon>Hexapoda</taxon>
        <taxon>Insecta</taxon>
        <taxon>Pterygota</taxon>
        <taxon>Neoptera</taxon>
        <taxon>Endopterygota</taxon>
        <taxon>Siphonaptera</taxon>
        <taxon>Pulicidae</taxon>
        <taxon>Xenopsyllinae</taxon>
        <taxon>Xenopsylla</taxon>
    </lineage>
</organism>
<keyword evidence="7" id="KW-0325">Glycoprotein</keyword>
<keyword evidence="5" id="KW-1133">Transmembrane helix</keyword>
<evidence type="ECO:0000313" key="10">
    <source>
        <dbReference type="EMBL" id="NOV51063.1"/>
    </source>
</evidence>
<feature type="signal peptide" evidence="9">
    <location>
        <begin position="1"/>
        <end position="24"/>
    </location>
</feature>
<keyword evidence="4 9" id="KW-0732">Signal</keyword>
<dbReference type="GO" id="GO:0032222">
    <property type="term" value="P:regulation of synaptic transmission, cholinergic"/>
    <property type="evidence" value="ECO:0007669"/>
    <property type="project" value="InterPro"/>
</dbReference>
<dbReference type="GO" id="GO:0030431">
    <property type="term" value="P:sleep"/>
    <property type="evidence" value="ECO:0007669"/>
    <property type="project" value="InterPro"/>
</dbReference>
<evidence type="ECO:0000256" key="9">
    <source>
        <dbReference type="SAM" id="SignalP"/>
    </source>
</evidence>
<evidence type="ECO:0000256" key="7">
    <source>
        <dbReference type="ARBA" id="ARBA00023180"/>
    </source>
</evidence>
<evidence type="ECO:0000256" key="4">
    <source>
        <dbReference type="ARBA" id="ARBA00022729"/>
    </source>
</evidence>
<sequence>MAFSFGINALLAAVFVLFLTLGQGEGLRCWLCSSESNPSCADPFNATSRVPKYALVDCDARASSAHQQFYQQQRAVCRKSIRLVREERVTTRGCAWVSMDNVGDDCIDEKTPSFVKIESCSSCTTDACNGAPATVGASLAAAIATAVLARFA</sequence>
<keyword evidence="2" id="KW-0336">GPI-anchor</keyword>
<dbReference type="Pfam" id="PF17064">
    <property type="entry name" value="QVR"/>
    <property type="match status" value="1"/>
</dbReference>
<evidence type="ECO:0000256" key="3">
    <source>
        <dbReference type="ARBA" id="ARBA00022692"/>
    </source>
</evidence>
<evidence type="ECO:0000256" key="8">
    <source>
        <dbReference type="ARBA" id="ARBA00023288"/>
    </source>
</evidence>
<keyword evidence="8" id="KW-0449">Lipoprotein</keyword>